<name>M4ZGB9_9BRAD</name>
<dbReference type="EMBL" id="AP012603">
    <property type="protein sequence ID" value="BAM92853.1"/>
    <property type="molecule type" value="Genomic_DNA"/>
</dbReference>
<dbReference type="GeneID" id="301820562"/>
<dbReference type="FunFam" id="1.10.10.10:FF:000001">
    <property type="entry name" value="LysR family transcriptional regulator"/>
    <property type="match status" value="1"/>
</dbReference>
<sequence>MRGLNLDQLRALLEVVEQGSFSAAARRLNLTQPAVSLQIRELERRFGLRLIERLGKQAHATAPGCELVEATRRIFHECEQADAAMRRFHDGWVGRVQVATTLTAMIYRLPPILRKVRLDHPRIDLVVTNMPTDKGVQDVVENRVDLALVHLPINKRQLDVTPLLSEAMVAIFPAGLPDVPDEVTPDYVAGHNLLIEQTSSAAYSLVLGWLSGHSPAQGPTPLGTVEALKSAVASSLGMAIVPDIAVGIHNPDFIVRPLRPPLTRTLALIEHRNKPNEPALEIVRNALLGLQTDRADDSKASRRSRRKPAERSLTARRS</sequence>
<dbReference type="PROSITE" id="PS50931">
    <property type="entry name" value="HTH_LYSR"/>
    <property type="match status" value="1"/>
</dbReference>
<dbReference type="PANTHER" id="PTHR30346">
    <property type="entry name" value="TRANSCRIPTIONAL DUAL REGULATOR HCAR-RELATED"/>
    <property type="match status" value="1"/>
</dbReference>
<dbReference type="GO" id="GO:0032993">
    <property type="term" value="C:protein-DNA complex"/>
    <property type="evidence" value="ECO:0007669"/>
    <property type="project" value="TreeGrafter"/>
</dbReference>
<dbReference type="RefSeq" id="WP_015669927.1">
    <property type="nucleotide sequence ID" value="NC_020453.1"/>
</dbReference>
<gene>
    <name evidence="8" type="ORF">S58_68870</name>
</gene>
<dbReference type="GO" id="GO:0003677">
    <property type="term" value="F:DNA binding"/>
    <property type="evidence" value="ECO:0007669"/>
    <property type="project" value="UniProtKB-KW"/>
</dbReference>
<dbReference type="SUPFAM" id="SSF53850">
    <property type="entry name" value="Periplasmic binding protein-like II"/>
    <property type="match status" value="1"/>
</dbReference>
<dbReference type="Pfam" id="PF03466">
    <property type="entry name" value="LysR_substrate"/>
    <property type="match status" value="1"/>
</dbReference>
<dbReference type="PANTHER" id="PTHR30346:SF28">
    <property type="entry name" value="HTH-TYPE TRANSCRIPTIONAL REGULATOR CYNR"/>
    <property type="match status" value="1"/>
</dbReference>
<evidence type="ECO:0000256" key="2">
    <source>
        <dbReference type="ARBA" id="ARBA00009437"/>
    </source>
</evidence>
<dbReference type="GO" id="GO:0003700">
    <property type="term" value="F:DNA-binding transcription factor activity"/>
    <property type="evidence" value="ECO:0007669"/>
    <property type="project" value="InterPro"/>
</dbReference>
<dbReference type="InterPro" id="IPR036390">
    <property type="entry name" value="WH_DNA-bd_sf"/>
</dbReference>
<reference evidence="8 9" key="1">
    <citation type="journal article" date="2013" name="Appl. Environ. Microbiol.">
        <title>Genome analysis suggests that the soil oligotrophic bacterium Agromonas oligotrophica (Bradyrhizobium oligotrophicum) is a nitrogen-fixing symbiont of Aeschynomene indica.</title>
        <authorList>
            <person name="Okubo T."/>
            <person name="Fukushima S."/>
            <person name="Itakura M."/>
            <person name="Oshima K."/>
            <person name="Longtonglang A."/>
            <person name="Teaumroong N."/>
            <person name="Mitsui H."/>
            <person name="Hattori M."/>
            <person name="Hattori R."/>
            <person name="Hattori T."/>
            <person name="Minamisawa K."/>
        </authorList>
    </citation>
    <scope>NUCLEOTIDE SEQUENCE [LARGE SCALE GENOMIC DNA]</scope>
    <source>
        <strain evidence="8 9">S58</strain>
    </source>
</reference>
<evidence type="ECO:0000256" key="4">
    <source>
        <dbReference type="ARBA" id="ARBA00023125"/>
    </source>
</evidence>
<keyword evidence="5" id="KW-0804">Transcription</keyword>
<dbReference type="eggNOG" id="COG0583">
    <property type="taxonomic scope" value="Bacteria"/>
</dbReference>
<dbReference type="Pfam" id="PF00126">
    <property type="entry name" value="HTH_1"/>
    <property type="match status" value="1"/>
</dbReference>
<evidence type="ECO:0000256" key="1">
    <source>
        <dbReference type="ARBA" id="ARBA00003502"/>
    </source>
</evidence>
<evidence type="ECO:0000313" key="9">
    <source>
        <dbReference type="Proteomes" id="UP000011841"/>
    </source>
</evidence>
<dbReference type="InterPro" id="IPR000847">
    <property type="entry name" value="LysR_HTH_N"/>
</dbReference>
<comment type="function">
    <text evidence="1">NodD regulates the expression of the nodABCFE genes which encode other nodulation proteins. NodD is also a negative regulator of its own expression. Binds flavonoids as inducers.</text>
</comment>
<dbReference type="InterPro" id="IPR005119">
    <property type="entry name" value="LysR_subst-bd"/>
</dbReference>
<dbReference type="HOGENOM" id="CLU_039613_6_1_5"/>
<dbReference type="KEGG" id="aol:S58_68870"/>
<feature type="domain" description="HTH lysR-type" evidence="7">
    <location>
        <begin position="4"/>
        <end position="61"/>
    </location>
</feature>
<dbReference type="Proteomes" id="UP000011841">
    <property type="component" value="Chromosome"/>
</dbReference>
<protein>
    <submittedName>
        <fullName evidence="8">Transcriptional regulator, LysR-family</fullName>
    </submittedName>
</protein>
<dbReference type="CDD" id="cd05466">
    <property type="entry name" value="PBP2_LTTR_substrate"/>
    <property type="match status" value="1"/>
</dbReference>
<comment type="similarity">
    <text evidence="2">Belongs to the LysR transcriptional regulatory family.</text>
</comment>
<dbReference type="Gene3D" id="1.10.10.10">
    <property type="entry name" value="Winged helix-like DNA-binding domain superfamily/Winged helix DNA-binding domain"/>
    <property type="match status" value="1"/>
</dbReference>
<keyword evidence="9" id="KW-1185">Reference proteome</keyword>
<evidence type="ECO:0000256" key="6">
    <source>
        <dbReference type="SAM" id="MobiDB-lite"/>
    </source>
</evidence>
<accession>M4ZGB9</accession>
<dbReference type="PATRIC" id="fig|1245469.3.peg.7046"/>
<dbReference type="STRING" id="1245469.S58_68870"/>
<feature type="region of interest" description="Disordered" evidence="6">
    <location>
        <begin position="293"/>
        <end position="318"/>
    </location>
</feature>
<evidence type="ECO:0000256" key="5">
    <source>
        <dbReference type="ARBA" id="ARBA00023163"/>
    </source>
</evidence>
<evidence type="ECO:0000259" key="7">
    <source>
        <dbReference type="PROSITE" id="PS50931"/>
    </source>
</evidence>
<dbReference type="Gene3D" id="3.40.190.10">
    <property type="entry name" value="Periplasmic binding protein-like II"/>
    <property type="match status" value="2"/>
</dbReference>
<proteinExistence type="inferred from homology"/>
<dbReference type="OrthoDB" id="9775392at2"/>
<keyword evidence="4" id="KW-0238">DNA-binding</keyword>
<feature type="compositionally biased region" description="Basic residues" evidence="6">
    <location>
        <begin position="301"/>
        <end position="318"/>
    </location>
</feature>
<dbReference type="PRINTS" id="PR00039">
    <property type="entry name" value="HTHLYSR"/>
</dbReference>
<dbReference type="AlphaFoldDB" id="M4ZGB9"/>
<organism evidence="8 9">
    <name type="scientific">Bradyrhizobium oligotrophicum S58</name>
    <dbReference type="NCBI Taxonomy" id="1245469"/>
    <lineage>
        <taxon>Bacteria</taxon>
        <taxon>Pseudomonadati</taxon>
        <taxon>Pseudomonadota</taxon>
        <taxon>Alphaproteobacteria</taxon>
        <taxon>Hyphomicrobiales</taxon>
        <taxon>Nitrobacteraceae</taxon>
        <taxon>Bradyrhizobium</taxon>
    </lineage>
</organism>
<evidence type="ECO:0000313" key="8">
    <source>
        <dbReference type="EMBL" id="BAM92853.1"/>
    </source>
</evidence>
<keyword evidence="3" id="KW-0805">Transcription regulation</keyword>
<dbReference type="SUPFAM" id="SSF46785">
    <property type="entry name" value="Winged helix' DNA-binding domain"/>
    <property type="match status" value="1"/>
</dbReference>
<evidence type="ECO:0000256" key="3">
    <source>
        <dbReference type="ARBA" id="ARBA00023015"/>
    </source>
</evidence>
<dbReference type="InterPro" id="IPR036388">
    <property type="entry name" value="WH-like_DNA-bd_sf"/>
</dbReference>